<dbReference type="Proteomes" id="UP000756921">
    <property type="component" value="Unassembled WGS sequence"/>
</dbReference>
<evidence type="ECO:0000313" key="2">
    <source>
        <dbReference type="EMBL" id="KAF9730376.1"/>
    </source>
</evidence>
<keyword evidence="3" id="KW-1185">Reference proteome</keyword>
<comment type="caution">
    <text evidence="2">The sequence shown here is derived from an EMBL/GenBank/DDBJ whole genome shotgun (WGS) entry which is preliminary data.</text>
</comment>
<evidence type="ECO:0000313" key="3">
    <source>
        <dbReference type="Proteomes" id="UP000756921"/>
    </source>
</evidence>
<proteinExistence type="predicted"/>
<accession>A0A9P6KL81</accession>
<dbReference type="AlphaFoldDB" id="A0A9P6KL81"/>
<protein>
    <submittedName>
        <fullName evidence="2">Uncharacterized protein</fullName>
    </submittedName>
</protein>
<reference evidence="2" key="1">
    <citation type="journal article" date="2020" name="Mol. Plant Microbe Interact.">
        <title>Genome Sequence of the Biocontrol Agent Coniothyrium minitans strain Conio (IMI 134523).</title>
        <authorList>
            <person name="Patel D."/>
            <person name="Shittu T.A."/>
            <person name="Baroncelli R."/>
            <person name="Muthumeenakshi S."/>
            <person name="Osborne T.H."/>
            <person name="Janganan T.K."/>
            <person name="Sreenivasaprasad S."/>
        </authorList>
    </citation>
    <scope>NUCLEOTIDE SEQUENCE</scope>
    <source>
        <strain evidence="2">Conio</strain>
    </source>
</reference>
<feature type="compositionally biased region" description="Polar residues" evidence="1">
    <location>
        <begin position="151"/>
        <end position="171"/>
    </location>
</feature>
<feature type="region of interest" description="Disordered" evidence="1">
    <location>
        <begin position="1"/>
        <end position="44"/>
    </location>
</feature>
<organism evidence="2 3">
    <name type="scientific">Paraphaeosphaeria minitans</name>
    <dbReference type="NCBI Taxonomy" id="565426"/>
    <lineage>
        <taxon>Eukaryota</taxon>
        <taxon>Fungi</taxon>
        <taxon>Dikarya</taxon>
        <taxon>Ascomycota</taxon>
        <taxon>Pezizomycotina</taxon>
        <taxon>Dothideomycetes</taxon>
        <taxon>Pleosporomycetidae</taxon>
        <taxon>Pleosporales</taxon>
        <taxon>Massarineae</taxon>
        <taxon>Didymosphaeriaceae</taxon>
        <taxon>Paraphaeosphaeria</taxon>
    </lineage>
</organism>
<name>A0A9P6KL81_9PLEO</name>
<feature type="compositionally biased region" description="Low complexity" evidence="1">
    <location>
        <begin position="20"/>
        <end position="31"/>
    </location>
</feature>
<evidence type="ECO:0000256" key="1">
    <source>
        <dbReference type="SAM" id="MobiDB-lite"/>
    </source>
</evidence>
<feature type="region of interest" description="Disordered" evidence="1">
    <location>
        <begin position="145"/>
        <end position="171"/>
    </location>
</feature>
<sequence>MANRAQGDLSPRRAPPSRLPSPAIAPAAAPSSRRRPPRTDPSLINRSFPAALLPCASPCHVPTRDGPSCDLDLAIPTPLPFPSYLQPRAAVSQWSRPLDVTSHSHPVQRCHHPIGLHEPPLANAPIHFAFSALLQQCPIPPTLQQCPIPPTSNNVPSRQPSTMSHPTNPPA</sequence>
<gene>
    <name evidence="2" type="ORF">PMIN01_11245</name>
</gene>
<dbReference type="EMBL" id="WJXW01000014">
    <property type="protein sequence ID" value="KAF9730376.1"/>
    <property type="molecule type" value="Genomic_DNA"/>
</dbReference>